<dbReference type="HOGENOM" id="CLU_2500808_0_0_1"/>
<sequence>MITYKSLCLTSFLLVTFTFIKILASETINVHLSNDTSISSSEPSSTDHSSSFTPFNSNVNQIVRGYPCVKKSNQLYCGSPGQIYPR</sequence>
<accession>T1KJQ6</accession>
<name>T1KJQ6_TETUR</name>
<keyword evidence="2" id="KW-0732">Signal</keyword>
<feature type="chain" id="PRO_5004581418" evidence="2">
    <location>
        <begin position="25"/>
        <end position="86"/>
    </location>
</feature>
<evidence type="ECO:0000313" key="4">
    <source>
        <dbReference type="Proteomes" id="UP000015104"/>
    </source>
</evidence>
<dbReference type="AlphaFoldDB" id="T1KJQ6"/>
<reference evidence="4" key="1">
    <citation type="submission" date="2011-08" db="EMBL/GenBank/DDBJ databases">
        <authorList>
            <person name="Rombauts S."/>
        </authorList>
    </citation>
    <scope>NUCLEOTIDE SEQUENCE</scope>
    <source>
        <strain evidence="4">London</strain>
    </source>
</reference>
<dbReference type="EnsemblMetazoa" id="tetur13g00790.1">
    <property type="protein sequence ID" value="tetur13g00790.1"/>
    <property type="gene ID" value="tetur13g00790"/>
</dbReference>
<feature type="signal peptide" evidence="2">
    <location>
        <begin position="1"/>
        <end position="24"/>
    </location>
</feature>
<keyword evidence="4" id="KW-1185">Reference proteome</keyword>
<feature type="region of interest" description="Disordered" evidence="1">
    <location>
        <begin position="35"/>
        <end position="57"/>
    </location>
</feature>
<evidence type="ECO:0000256" key="2">
    <source>
        <dbReference type="SAM" id="SignalP"/>
    </source>
</evidence>
<protein>
    <submittedName>
        <fullName evidence="3">Uncharacterized protein</fullName>
    </submittedName>
</protein>
<evidence type="ECO:0000313" key="3">
    <source>
        <dbReference type="EnsemblMetazoa" id="tetur13g00790.1"/>
    </source>
</evidence>
<reference evidence="3" key="2">
    <citation type="submission" date="2015-06" db="UniProtKB">
        <authorList>
            <consortium name="EnsemblMetazoa"/>
        </authorList>
    </citation>
    <scope>IDENTIFICATION</scope>
</reference>
<proteinExistence type="predicted"/>
<feature type="compositionally biased region" description="Low complexity" evidence="1">
    <location>
        <begin position="35"/>
        <end position="51"/>
    </location>
</feature>
<dbReference type="EMBL" id="CAEY01000163">
    <property type="status" value="NOT_ANNOTATED_CDS"/>
    <property type="molecule type" value="Genomic_DNA"/>
</dbReference>
<dbReference type="Proteomes" id="UP000015104">
    <property type="component" value="Unassembled WGS sequence"/>
</dbReference>
<organism evidence="3 4">
    <name type="scientific">Tetranychus urticae</name>
    <name type="common">Two-spotted spider mite</name>
    <dbReference type="NCBI Taxonomy" id="32264"/>
    <lineage>
        <taxon>Eukaryota</taxon>
        <taxon>Metazoa</taxon>
        <taxon>Ecdysozoa</taxon>
        <taxon>Arthropoda</taxon>
        <taxon>Chelicerata</taxon>
        <taxon>Arachnida</taxon>
        <taxon>Acari</taxon>
        <taxon>Acariformes</taxon>
        <taxon>Trombidiformes</taxon>
        <taxon>Prostigmata</taxon>
        <taxon>Eleutherengona</taxon>
        <taxon>Raphignathae</taxon>
        <taxon>Tetranychoidea</taxon>
        <taxon>Tetranychidae</taxon>
        <taxon>Tetranychus</taxon>
    </lineage>
</organism>
<evidence type="ECO:0000256" key="1">
    <source>
        <dbReference type="SAM" id="MobiDB-lite"/>
    </source>
</evidence>